<gene>
    <name evidence="6" type="ORF">DFP86_109197</name>
</gene>
<comment type="caution">
    <text evidence="6">The sequence shown here is derived from an EMBL/GenBank/DDBJ whole genome shotgun (WGS) entry which is preliminary data.</text>
</comment>
<dbReference type="PROSITE" id="PS50043">
    <property type="entry name" value="HTH_LUXR_2"/>
    <property type="match status" value="1"/>
</dbReference>
<accession>A0A4R7B2J9</accession>
<name>A0A4R7B2J9_9NEIS</name>
<feature type="domain" description="PAS" evidence="5">
    <location>
        <begin position="5"/>
        <end position="46"/>
    </location>
</feature>
<dbReference type="CDD" id="cd00130">
    <property type="entry name" value="PAS"/>
    <property type="match status" value="1"/>
</dbReference>
<dbReference type="PANTHER" id="PTHR44688:SF16">
    <property type="entry name" value="DNA-BINDING TRANSCRIPTIONAL ACTIVATOR DEVR_DOSR"/>
    <property type="match status" value="1"/>
</dbReference>
<reference evidence="6 7" key="1">
    <citation type="submission" date="2019-03" db="EMBL/GenBank/DDBJ databases">
        <title>Genomic Encyclopedia of Type Strains, Phase III (KMG-III): the genomes of soil and plant-associated and newly described type strains.</title>
        <authorList>
            <person name="Whitman W."/>
        </authorList>
    </citation>
    <scope>NUCLEOTIDE SEQUENCE [LARGE SCALE GENOMIC DNA]</scope>
    <source>
        <strain evidence="6 7">CECT 8976</strain>
    </source>
</reference>
<keyword evidence="2" id="KW-0238">DNA-binding</keyword>
<dbReference type="Gene3D" id="3.30.450.20">
    <property type="entry name" value="PAS domain"/>
    <property type="match status" value="1"/>
</dbReference>
<dbReference type="PANTHER" id="PTHR44688">
    <property type="entry name" value="DNA-BINDING TRANSCRIPTIONAL ACTIVATOR DEVR_DOSR"/>
    <property type="match status" value="1"/>
</dbReference>
<sequence length="243" mass="27086">MASPITPQLKQLINTLPGFVVCKDSQSTYLYANQRDAELIGLRHQEEAIGMSDLDLPCGAVESAHLFRAQDREVIRSGQTLRVLDIHRYADNTWHSFLAHKMPLRDQAQNIVGVIGQMHEIKTRELLALGVLLNKIAYSAKAGIDPLATSTSYIIGSPGHGPKLTQRQEEIMFLLLRGKSARLIGRALGISTRTVEWHLCMLKEKFAVLSKSELIDKAIELGYLHNIPPGLCKRSLSLVLRED</sequence>
<dbReference type="InterPro" id="IPR000014">
    <property type="entry name" value="PAS"/>
</dbReference>
<protein>
    <submittedName>
        <fullName evidence="6">Regulatory LuxR family protein</fullName>
    </submittedName>
</protein>
<dbReference type="SMART" id="SM00421">
    <property type="entry name" value="HTH_LUXR"/>
    <property type="match status" value="1"/>
</dbReference>
<dbReference type="Pfam" id="PF00196">
    <property type="entry name" value="GerE"/>
    <property type="match status" value="1"/>
</dbReference>
<dbReference type="SUPFAM" id="SSF55785">
    <property type="entry name" value="PYP-like sensor domain (PAS domain)"/>
    <property type="match status" value="1"/>
</dbReference>
<organism evidence="6 7">
    <name type="scientific">Paludibacterium purpuratum</name>
    <dbReference type="NCBI Taxonomy" id="1144873"/>
    <lineage>
        <taxon>Bacteria</taxon>
        <taxon>Pseudomonadati</taxon>
        <taxon>Pseudomonadota</taxon>
        <taxon>Betaproteobacteria</taxon>
        <taxon>Neisseriales</taxon>
        <taxon>Chromobacteriaceae</taxon>
        <taxon>Paludibacterium</taxon>
    </lineage>
</organism>
<dbReference type="Proteomes" id="UP000295611">
    <property type="component" value="Unassembled WGS sequence"/>
</dbReference>
<dbReference type="GO" id="GO:0006355">
    <property type="term" value="P:regulation of DNA-templated transcription"/>
    <property type="evidence" value="ECO:0007669"/>
    <property type="project" value="InterPro"/>
</dbReference>
<evidence type="ECO:0000313" key="6">
    <source>
        <dbReference type="EMBL" id="TDR77946.1"/>
    </source>
</evidence>
<dbReference type="Pfam" id="PF08448">
    <property type="entry name" value="PAS_4"/>
    <property type="match status" value="1"/>
</dbReference>
<keyword evidence="3" id="KW-0804">Transcription</keyword>
<dbReference type="InterPro" id="IPR035965">
    <property type="entry name" value="PAS-like_dom_sf"/>
</dbReference>
<dbReference type="InterPro" id="IPR036388">
    <property type="entry name" value="WH-like_DNA-bd_sf"/>
</dbReference>
<dbReference type="EMBL" id="SNZP01000009">
    <property type="protein sequence ID" value="TDR77946.1"/>
    <property type="molecule type" value="Genomic_DNA"/>
</dbReference>
<evidence type="ECO:0000256" key="2">
    <source>
        <dbReference type="ARBA" id="ARBA00023125"/>
    </source>
</evidence>
<evidence type="ECO:0000256" key="1">
    <source>
        <dbReference type="ARBA" id="ARBA00023015"/>
    </source>
</evidence>
<evidence type="ECO:0000259" key="4">
    <source>
        <dbReference type="PROSITE" id="PS50043"/>
    </source>
</evidence>
<dbReference type="SUPFAM" id="SSF46894">
    <property type="entry name" value="C-terminal effector domain of the bipartite response regulators"/>
    <property type="match status" value="1"/>
</dbReference>
<dbReference type="CDD" id="cd06170">
    <property type="entry name" value="LuxR_C_like"/>
    <property type="match status" value="1"/>
</dbReference>
<dbReference type="PROSITE" id="PS50112">
    <property type="entry name" value="PAS"/>
    <property type="match status" value="1"/>
</dbReference>
<dbReference type="Gene3D" id="1.10.10.10">
    <property type="entry name" value="Winged helix-like DNA-binding domain superfamily/Winged helix DNA-binding domain"/>
    <property type="match status" value="1"/>
</dbReference>
<dbReference type="AlphaFoldDB" id="A0A4R7B2J9"/>
<dbReference type="InterPro" id="IPR016032">
    <property type="entry name" value="Sig_transdc_resp-reg_C-effctor"/>
</dbReference>
<feature type="domain" description="HTH luxR-type" evidence="4">
    <location>
        <begin position="157"/>
        <end position="222"/>
    </location>
</feature>
<dbReference type="RefSeq" id="WP_166642258.1">
    <property type="nucleotide sequence ID" value="NZ_SNZP01000009.1"/>
</dbReference>
<evidence type="ECO:0000256" key="3">
    <source>
        <dbReference type="ARBA" id="ARBA00023163"/>
    </source>
</evidence>
<dbReference type="GO" id="GO:0003677">
    <property type="term" value="F:DNA binding"/>
    <property type="evidence" value="ECO:0007669"/>
    <property type="project" value="UniProtKB-KW"/>
</dbReference>
<dbReference type="PRINTS" id="PR00038">
    <property type="entry name" value="HTHLUXR"/>
</dbReference>
<keyword evidence="1" id="KW-0805">Transcription regulation</keyword>
<proteinExistence type="predicted"/>
<dbReference type="InterPro" id="IPR013656">
    <property type="entry name" value="PAS_4"/>
</dbReference>
<keyword evidence="7" id="KW-1185">Reference proteome</keyword>
<evidence type="ECO:0000313" key="7">
    <source>
        <dbReference type="Proteomes" id="UP000295611"/>
    </source>
</evidence>
<dbReference type="InterPro" id="IPR000792">
    <property type="entry name" value="Tscrpt_reg_LuxR_C"/>
</dbReference>
<evidence type="ECO:0000259" key="5">
    <source>
        <dbReference type="PROSITE" id="PS50112"/>
    </source>
</evidence>